<comment type="similarity">
    <text evidence="3">Belongs to the sucrose phosphatase family.</text>
</comment>
<dbReference type="GO" id="GO:0050307">
    <property type="term" value="F:sucrose-phosphate phosphatase activity"/>
    <property type="evidence" value="ECO:0007669"/>
    <property type="project" value="UniProtKB-EC"/>
</dbReference>
<dbReference type="UniPathway" id="UPA00371">
    <property type="reaction ID" value="UER00546"/>
</dbReference>
<dbReference type="InterPro" id="IPR012847">
    <property type="entry name" value="Sucrose_phosphatase_pln/cyn"/>
</dbReference>
<dbReference type="GO" id="GO:0000287">
    <property type="term" value="F:magnesium ion binding"/>
    <property type="evidence" value="ECO:0007669"/>
    <property type="project" value="InterPro"/>
</dbReference>
<dbReference type="InterPro" id="IPR023214">
    <property type="entry name" value="HAD_sf"/>
</dbReference>
<dbReference type="Pfam" id="PF05116">
    <property type="entry name" value="S6PP"/>
    <property type="match status" value="1"/>
</dbReference>
<protein>
    <recommendedName>
        <fullName evidence="4">sucrose-phosphate phosphatase</fullName>
        <ecNumber evidence="4">3.1.3.24</ecNumber>
    </recommendedName>
</protein>
<evidence type="ECO:0000259" key="8">
    <source>
        <dbReference type="Pfam" id="PF05116"/>
    </source>
</evidence>
<name>A0A7C3PCI7_9CYAN</name>
<keyword evidence="5 9" id="KW-0378">Hydrolase</keyword>
<dbReference type="InterPro" id="IPR051518">
    <property type="entry name" value="Sucrose_Phosphatase"/>
</dbReference>
<dbReference type="NCBIfam" id="TIGR01482">
    <property type="entry name" value="SPP-subfamily"/>
    <property type="match status" value="1"/>
</dbReference>
<reference evidence="9" key="1">
    <citation type="journal article" date="2020" name="mSystems">
        <title>Genome- and Community-Level Interaction Insights into Carbon Utilization and Element Cycling Functions of Hydrothermarchaeota in Hydrothermal Sediment.</title>
        <authorList>
            <person name="Zhou Z."/>
            <person name="Liu Y."/>
            <person name="Xu W."/>
            <person name="Pan J."/>
            <person name="Luo Z.H."/>
            <person name="Li M."/>
        </authorList>
    </citation>
    <scope>NUCLEOTIDE SEQUENCE [LARGE SCALE GENOMIC DNA]</scope>
    <source>
        <strain evidence="9">SpSt-418</strain>
    </source>
</reference>
<dbReference type="EMBL" id="DSRU01000044">
    <property type="protein sequence ID" value="HFM96794.1"/>
    <property type="molecule type" value="Genomic_DNA"/>
</dbReference>
<evidence type="ECO:0000256" key="7">
    <source>
        <dbReference type="SAM" id="Coils"/>
    </source>
</evidence>
<dbReference type="GO" id="GO:0005986">
    <property type="term" value="P:sucrose biosynthetic process"/>
    <property type="evidence" value="ECO:0007669"/>
    <property type="project" value="UniProtKB-UniPathway"/>
</dbReference>
<gene>
    <name evidence="9" type="ORF">ENR64_03330</name>
</gene>
<dbReference type="NCBIfam" id="TIGR01485">
    <property type="entry name" value="SPP_plant-cyano"/>
    <property type="match status" value="1"/>
</dbReference>
<dbReference type="NCBIfam" id="TIGR01484">
    <property type="entry name" value="HAD-SF-IIB"/>
    <property type="match status" value="1"/>
</dbReference>
<evidence type="ECO:0000313" key="9">
    <source>
        <dbReference type="EMBL" id="HFM96794.1"/>
    </source>
</evidence>
<comment type="cofactor">
    <cofactor evidence="1">
        <name>Mg(2+)</name>
        <dbReference type="ChEBI" id="CHEBI:18420"/>
    </cofactor>
</comment>
<keyword evidence="7" id="KW-0175">Coiled coil</keyword>
<dbReference type="PANTHER" id="PTHR46521">
    <property type="entry name" value="SUCROSE-PHOSPHATASE 2-RELATED"/>
    <property type="match status" value="1"/>
</dbReference>
<comment type="pathway">
    <text evidence="2">Glycan biosynthesis; sucrose biosynthesis; sucrose from D-fructose 6-phosphate and UDP-alpha-D-glucose: step 2/2.</text>
</comment>
<dbReference type="InterPro" id="IPR036412">
    <property type="entry name" value="HAD-like_sf"/>
</dbReference>
<dbReference type="InterPro" id="IPR006380">
    <property type="entry name" value="SPP-like_dom"/>
</dbReference>
<evidence type="ECO:0000256" key="1">
    <source>
        <dbReference type="ARBA" id="ARBA00001946"/>
    </source>
</evidence>
<comment type="catalytic activity">
    <reaction evidence="6">
        <text>sucrose 6(F)-phosphate + H2O = sucrose + phosphate</text>
        <dbReference type="Rhea" id="RHEA:19289"/>
        <dbReference type="ChEBI" id="CHEBI:15377"/>
        <dbReference type="ChEBI" id="CHEBI:17992"/>
        <dbReference type="ChEBI" id="CHEBI:43474"/>
        <dbReference type="ChEBI" id="CHEBI:57723"/>
        <dbReference type="EC" id="3.1.3.24"/>
    </reaction>
</comment>
<dbReference type="SFLD" id="SFLDS00003">
    <property type="entry name" value="Haloacid_Dehalogenase"/>
    <property type="match status" value="1"/>
</dbReference>
<dbReference type="SFLD" id="SFLDG01140">
    <property type="entry name" value="C2.B:_Phosphomannomutase_and_P"/>
    <property type="match status" value="1"/>
</dbReference>
<dbReference type="Gene3D" id="3.90.1070.10">
    <property type="match status" value="1"/>
</dbReference>
<dbReference type="SUPFAM" id="SSF56784">
    <property type="entry name" value="HAD-like"/>
    <property type="match status" value="1"/>
</dbReference>
<proteinExistence type="inferred from homology"/>
<evidence type="ECO:0000256" key="5">
    <source>
        <dbReference type="ARBA" id="ARBA00022801"/>
    </source>
</evidence>
<feature type="domain" description="Sucrose phosphatase-like" evidence="8">
    <location>
        <begin position="3"/>
        <end position="246"/>
    </location>
</feature>
<dbReference type="PANTHER" id="PTHR46521:SF4">
    <property type="entry name" value="SUCROSE-PHOSPHATASE 2-RELATED"/>
    <property type="match status" value="1"/>
</dbReference>
<dbReference type="InterPro" id="IPR006379">
    <property type="entry name" value="HAD-SF_hydro_IIB"/>
</dbReference>
<feature type="coiled-coil region" evidence="7">
    <location>
        <begin position="7"/>
        <end position="34"/>
    </location>
</feature>
<dbReference type="CDD" id="cd02605">
    <property type="entry name" value="HAD_SPP"/>
    <property type="match status" value="1"/>
</dbReference>
<dbReference type="Gene3D" id="3.40.50.1000">
    <property type="entry name" value="HAD superfamily/HAD-like"/>
    <property type="match status" value="1"/>
</dbReference>
<dbReference type="SFLD" id="SFLDG01141">
    <property type="entry name" value="C2.B.1:_Sucrose_Phosphatase_Li"/>
    <property type="match status" value="1"/>
</dbReference>
<evidence type="ECO:0000256" key="6">
    <source>
        <dbReference type="ARBA" id="ARBA00048036"/>
    </source>
</evidence>
<evidence type="ECO:0000256" key="2">
    <source>
        <dbReference type="ARBA" id="ARBA00005070"/>
    </source>
</evidence>
<evidence type="ECO:0000256" key="3">
    <source>
        <dbReference type="ARBA" id="ARBA00007211"/>
    </source>
</evidence>
<dbReference type="AlphaFoldDB" id="A0A7C3PCI7"/>
<evidence type="ECO:0000256" key="4">
    <source>
        <dbReference type="ARBA" id="ARBA00013112"/>
    </source>
</evidence>
<dbReference type="EC" id="3.1.3.24" evidence="4"/>
<sequence length="248" mass="27853">MQPFLLITDLDNTLVGLDTALDELNQKLDQHRQKYGTRLIYSTGRSPTLYRELEEEKGLLKPDVLILSVGTEIYYQGQDAIDTGWAERLSQGWNQAEVRAVGSHFADLVPQPETEQRPYKVSYFLSEAAAKEVIPRFDKALRDRGIDAQLIYSGGQDLDILPRHANKGNAMGFIREQLGIGSEHTIACGDSGNDLSMFQARDERGIIVGNARPELLEWHYLNPNPNRYLAKNHCAAGILEGLQHFGFL</sequence>
<accession>A0A7C3PCI7</accession>
<organism evidence="9">
    <name type="scientific">Oscillatoriales cyanobacterium SpSt-418</name>
    <dbReference type="NCBI Taxonomy" id="2282169"/>
    <lineage>
        <taxon>Bacteria</taxon>
        <taxon>Bacillati</taxon>
        <taxon>Cyanobacteriota</taxon>
        <taxon>Cyanophyceae</taxon>
        <taxon>Oscillatoriophycideae</taxon>
        <taxon>Oscillatoriales</taxon>
    </lineage>
</organism>
<comment type="caution">
    <text evidence="9">The sequence shown here is derived from an EMBL/GenBank/DDBJ whole genome shotgun (WGS) entry which is preliminary data.</text>
</comment>